<dbReference type="Gene3D" id="3.40.50.150">
    <property type="entry name" value="Vaccinia Virus protein VP39"/>
    <property type="match status" value="1"/>
</dbReference>
<sequence length="256" mass="28843">MDIKEQVKAQFGANAAKYVSSPRHASGHDLTLLGDWVKEEQAQSALDIATGGGHCALALAGAVREVTTLDMTPEMLREAEAFIRSKGAVNVTYVQGDAEHLPFEDESFDLVACRIAAHHFPDADRFVEEAARVLKPHGCFILMDNVVLEPDLLDTLYNDVEKRRDPSHFRAWKKTEWIRRTEMAGLRLEQLQQSVKPFSFESWCARMNVPKDVQDQLEADMLGWPAEVRKQLGVRSEGGRLKEFVGSYMMLKARKV</sequence>
<dbReference type="EMBL" id="JBHTLU010000013">
    <property type="protein sequence ID" value="MFD1220376.1"/>
    <property type="molecule type" value="Genomic_DNA"/>
</dbReference>
<keyword evidence="6" id="KW-1185">Reference proteome</keyword>
<evidence type="ECO:0000259" key="4">
    <source>
        <dbReference type="Pfam" id="PF08241"/>
    </source>
</evidence>
<dbReference type="CDD" id="cd02440">
    <property type="entry name" value="AdoMet_MTases"/>
    <property type="match status" value="1"/>
</dbReference>
<evidence type="ECO:0000256" key="3">
    <source>
        <dbReference type="ARBA" id="ARBA00022679"/>
    </source>
</evidence>
<dbReference type="InterPro" id="IPR013216">
    <property type="entry name" value="Methyltransf_11"/>
</dbReference>
<comment type="caution">
    <text evidence="5">The sequence shown here is derived from an EMBL/GenBank/DDBJ whole genome shotgun (WGS) entry which is preliminary data.</text>
</comment>
<protein>
    <submittedName>
        <fullName evidence="5">Class I SAM-dependent methyltransferase</fullName>
        <ecNumber evidence="5">2.1.1.-</ecNumber>
    </submittedName>
</protein>
<evidence type="ECO:0000313" key="5">
    <source>
        <dbReference type="EMBL" id="MFD1220376.1"/>
    </source>
</evidence>
<dbReference type="RefSeq" id="WP_345587045.1">
    <property type="nucleotide sequence ID" value="NZ_BAABJG010000006.1"/>
</dbReference>
<keyword evidence="3 5" id="KW-0808">Transferase</keyword>
<evidence type="ECO:0000256" key="1">
    <source>
        <dbReference type="ARBA" id="ARBA00008361"/>
    </source>
</evidence>
<dbReference type="GO" id="GO:0032259">
    <property type="term" value="P:methylation"/>
    <property type="evidence" value="ECO:0007669"/>
    <property type="project" value="UniProtKB-KW"/>
</dbReference>
<evidence type="ECO:0000313" key="6">
    <source>
        <dbReference type="Proteomes" id="UP001597180"/>
    </source>
</evidence>
<reference evidence="6" key="1">
    <citation type="journal article" date="2019" name="Int. J. Syst. Evol. Microbiol.">
        <title>The Global Catalogue of Microorganisms (GCM) 10K type strain sequencing project: providing services to taxonomists for standard genome sequencing and annotation.</title>
        <authorList>
            <consortium name="The Broad Institute Genomics Platform"/>
            <consortium name="The Broad Institute Genome Sequencing Center for Infectious Disease"/>
            <person name="Wu L."/>
            <person name="Ma J."/>
        </authorList>
    </citation>
    <scope>NUCLEOTIDE SEQUENCE [LARGE SCALE GENOMIC DNA]</scope>
    <source>
        <strain evidence="6">CCUG 53270</strain>
    </source>
</reference>
<accession>A0ABW3UKN9</accession>
<dbReference type="PANTHER" id="PTHR44942:SF4">
    <property type="entry name" value="METHYLTRANSFERASE TYPE 11 DOMAIN-CONTAINING PROTEIN"/>
    <property type="match status" value="1"/>
</dbReference>
<dbReference type="GO" id="GO:0008168">
    <property type="term" value="F:methyltransferase activity"/>
    <property type="evidence" value="ECO:0007669"/>
    <property type="project" value="UniProtKB-KW"/>
</dbReference>
<proteinExistence type="inferred from homology"/>
<dbReference type="Proteomes" id="UP001597180">
    <property type="component" value="Unassembled WGS sequence"/>
</dbReference>
<comment type="similarity">
    <text evidence="1">Belongs to the methyltransferase superfamily.</text>
</comment>
<gene>
    <name evidence="5" type="ORF">ACFQ4B_09610</name>
</gene>
<dbReference type="EC" id="2.1.1.-" evidence="5"/>
<name>A0ABW3UKN9_9BACL</name>
<dbReference type="InterPro" id="IPR051052">
    <property type="entry name" value="Diverse_substrate_MTase"/>
</dbReference>
<organism evidence="5 6">
    <name type="scientific">Paenibacillus vulneris</name>
    <dbReference type="NCBI Taxonomy" id="1133364"/>
    <lineage>
        <taxon>Bacteria</taxon>
        <taxon>Bacillati</taxon>
        <taxon>Bacillota</taxon>
        <taxon>Bacilli</taxon>
        <taxon>Bacillales</taxon>
        <taxon>Paenibacillaceae</taxon>
        <taxon>Paenibacillus</taxon>
    </lineage>
</organism>
<dbReference type="InterPro" id="IPR029063">
    <property type="entry name" value="SAM-dependent_MTases_sf"/>
</dbReference>
<feature type="domain" description="Methyltransferase type 11" evidence="4">
    <location>
        <begin position="46"/>
        <end position="142"/>
    </location>
</feature>
<evidence type="ECO:0000256" key="2">
    <source>
        <dbReference type="ARBA" id="ARBA00022603"/>
    </source>
</evidence>
<dbReference type="SUPFAM" id="SSF53335">
    <property type="entry name" value="S-adenosyl-L-methionine-dependent methyltransferases"/>
    <property type="match status" value="1"/>
</dbReference>
<dbReference type="PANTHER" id="PTHR44942">
    <property type="entry name" value="METHYLTRANSF_11 DOMAIN-CONTAINING PROTEIN"/>
    <property type="match status" value="1"/>
</dbReference>
<dbReference type="Pfam" id="PF08241">
    <property type="entry name" value="Methyltransf_11"/>
    <property type="match status" value="1"/>
</dbReference>
<keyword evidence="2 5" id="KW-0489">Methyltransferase</keyword>